<dbReference type="InterPro" id="IPR015424">
    <property type="entry name" value="PyrdxlP-dep_Trfase"/>
</dbReference>
<dbReference type="InterPro" id="IPR004839">
    <property type="entry name" value="Aminotransferase_I/II_large"/>
</dbReference>
<keyword evidence="3" id="KW-0663">Pyridoxal phosphate</keyword>
<dbReference type="InterPro" id="IPR015422">
    <property type="entry name" value="PyrdxlP-dep_Trfase_small"/>
</dbReference>
<evidence type="ECO:0000259" key="6">
    <source>
        <dbReference type="Pfam" id="PF00155"/>
    </source>
</evidence>
<dbReference type="Proteomes" id="UP000316199">
    <property type="component" value="Unassembled WGS sequence"/>
</dbReference>
<name>A0A520S4R2_9GAMM</name>
<dbReference type="PANTHER" id="PTHR43525">
    <property type="entry name" value="PROTEIN MALY"/>
    <property type="match status" value="1"/>
</dbReference>
<dbReference type="Pfam" id="PF00155">
    <property type="entry name" value="Aminotran_1_2"/>
    <property type="match status" value="1"/>
</dbReference>
<evidence type="ECO:0000256" key="3">
    <source>
        <dbReference type="ARBA" id="ARBA00022898"/>
    </source>
</evidence>
<dbReference type="CDD" id="cd00609">
    <property type="entry name" value="AAT_like"/>
    <property type="match status" value="1"/>
</dbReference>
<evidence type="ECO:0000313" key="7">
    <source>
        <dbReference type="EMBL" id="RZO77472.1"/>
    </source>
</evidence>
<reference evidence="7 8" key="1">
    <citation type="submission" date="2019-02" db="EMBL/GenBank/DDBJ databases">
        <title>Prokaryotic population dynamics and viral predation in marine succession experiment using metagenomics: the confinement effect.</title>
        <authorList>
            <person name="Haro-Moreno J.M."/>
            <person name="Rodriguez-Valera F."/>
            <person name="Lopez-Perez M."/>
        </authorList>
    </citation>
    <scope>NUCLEOTIDE SEQUENCE [LARGE SCALE GENOMIC DNA]</scope>
    <source>
        <strain evidence="7">MED-G157</strain>
    </source>
</reference>
<comment type="cofactor">
    <cofactor evidence="1">
        <name>pyridoxal 5'-phosphate</name>
        <dbReference type="ChEBI" id="CHEBI:597326"/>
    </cofactor>
</comment>
<evidence type="ECO:0000256" key="4">
    <source>
        <dbReference type="ARBA" id="ARBA00023239"/>
    </source>
</evidence>
<keyword evidence="4 7" id="KW-0456">Lyase</keyword>
<dbReference type="GO" id="GO:0047804">
    <property type="term" value="F:cysteine-S-conjugate beta-lyase activity"/>
    <property type="evidence" value="ECO:0007669"/>
    <property type="project" value="UniProtKB-EC"/>
</dbReference>
<dbReference type="Gene3D" id="3.40.640.10">
    <property type="entry name" value="Type I PLP-dependent aspartate aminotransferase-like (Major domain)"/>
    <property type="match status" value="1"/>
</dbReference>
<dbReference type="GO" id="GO:0030170">
    <property type="term" value="F:pyridoxal phosphate binding"/>
    <property type="evidence" value="ECO:0007669"/>
    <property type="project" value="InterPro"/>
</dbReference>
<dbReference type="EMBL" id="SHAG01000002">
    <property type="protein sequence ID" value="RZO77472.1"/>
    <property type="molecule type" value="Genomic_DNA"/>
</dbReference>
<comment type="caution">
    <text evidence="7">The sequence shown here is derived from an EMBL/GenBank/DDBJ whole genome shotgun (WGS) entry which is preliminary data.</text>
</comment>
<evidence type="ECO:0000313" key="8">
    <source>
        <dbReference type="Proteomes" id="UP000316199"/>
    </source>
</evidence>
<protein>
    <recommendedName>
        <fullName evidence="2">cysteine-S-conjugate beta-lyase</fullName>
        <ecNumber evidence="2">4.4.1.13</ecNumber>
    </recommendedName>
</protein>
<accession>A0A520S4R2</accession>
<dbReference type="InterPro" id="IPR051798">
    <property type="entry name" value="Class-II_PLP-Dep_Aminotrans"/>
</dbReference>
<evidence type="ECO:0000256" key="2">
    <source>
        <dbReference type="ARBA" id="ARBA00012224"/>
    </source>
</evidence>
<organism evidence="7 8">
    <name type="scientific">OM182 bacterium</name>
    <dbReference type="NCBI Taxonomy" id="2510334"/>
    <lineage>
        <taxon>Bacteria</taxon>
        <taxon>Pseudomonadati</taxon>
        <taxon>Pseudomonadota</taxon>
        <taxon>Gammaproteobacteria</taxon>
        <taxon>OMG group</taxon>
        <taxon>OM182 clade</taxon>
    </lineage>
</organism>
<evidence type="ECO:0000256" key="1">
    <source>
        <dbReference type="ARBA" id="ARBA00001933"/>
    </source>
</evidence>
<dbReference type="PANTHER" id="PTHR43525:SF1">
    <property type="entry name" value="PROTEIN MALY"/>
    <property type="match status" value="1"/>
</dbReference>
<proteinExistence type="inferred from homology"/>
<comment type="similarity">
    <text evidence="5">Belongs to the class-II pyridoxal-phosphate-dependent aminotransferase family. MalY/PatB cystathionine beta-lyase subfamily.</text>
</comment>
<evidence type="ECO:0000256" key="5">
    <source>
        <dbReference type="ARBA" id="ARBA00037974"/>
    </source>
</evidence>
<feature type="domain" description="Aminotransferase class I/classII large" evidence="6">
    <location>
        <begin position="53"/>
        <end position="368"/>
    </location>
</feature>
<dbReference type="Gene3D" id="3.90.1150.10">
    <property type="entry name" value="Aspartate Aminotransferase, domain 1"/>
    <property type="match status" value="1"/>
</dbReference>
<dbReference type="SUPFAM" id="SSF53383">
    <property type="entry name" value="PLP-dependent transferases"/>
    <property type="match status" value="1"/>
</dbReference>
<sequence>MKNFDVVFDRKGSTKWVKYSGTDILPMWIADMDFKAPDSVSNFLKVCADSGDFGYTDAPDELREVIVTQLKKKYDWSVEGSEVVFLPGVVAGLNTVCRGLVSLDESIITATPIYPPFLKAPENCGRKLTKIDMELTSEGYQYPLTALRDSINSKSRLLLLCNPFNPIGRVLTFKELQEIVRLCLDNQLLVCSDEIHSDLLFDDRAHIPLAKIDSRIEDNLITLISPGKTYNIAGIGGGIAIIKNQILREKFLAVSDGVGDIGLFSYAAMLSAYRDCESWHRQLIDYLQENRDYCKSRVEEIPGIKMNKVEATYLAWLDVRDLRLDDALSFFERAGVGLSDGREFGGKGFMRLNFGCPRTTLEEGWDRIARAVDKYVDNRHYTG</sequence>
<gene>
    <name evidence="7" type="ORF">EVA68_01065</name>
</gene>
<dbReference type="EC" id="4.4.1.13" evidence="2"/>
<dbReference type="InterPro" id="IPR015421">
    <property type="entry name" value="PyrdxlP-dep_Trfase_major"/>
</dbReference>
<dbReference type="InterPro" id="IPR027619">
    <property type="entry name" value="C-S_lyase_PatB-like"/>
</dbReference>
<dbReference type="NCBIfam" id="TIGR04350">
    <property type="entry name" value="C_S_lyase_PatB"/>
    <property type="match status" value="1"/>
</dbReference>
<dbReference type="AlphaFoldDB" id="A0A520S4R2"/>